<accession>A0ACC1THE4</accession>
<comment type="caution">
    <text evidence="1">The sequence shown here is derived from an EMBL/GenBank/DDBJ whole genome shotgun (WGS) entry which is preliminary data.</text>
</comment>
<evidence type="ECO:0000313" key="2">
    <source>
        <dbReference type="Proteomes" id="UP001163835"/>
    </source>
</evidence>
<sequence>MAKEFFGSLESPLHPWMDALSSKELEESMALLLVILYQSLNSALWWIFALIIEILVSLKASKAAESINNTESTQQILHDEIFAGKRWERLGSAGKFLPENPGFADVAHFNLQGNTSMHAFIISGPYFVLVEYRVESMSPGFFTREHAPRGAAVTRSQTQNDEFEEDPMEDDHTTPFYPYGTDPYCLFDVTDAELEAEDGGSSESDNNLYESSEPEREDWQDEIDTEKDWDMKIVGVEVANGDEIYYEARWPGWSRSDGTTNTYHHKNDPSIKVLTCDWDNARQNKIKNLIGKVKKSNDDTALGIEIWPDNDVILYTKKRRVRRSSHLHILKVSDTV</sequence>
<organism evidence="1 2">
    <name type="scientific">Lentinula aff. lateritia</name>
    <dbReference type="NCBI Taxonomy" id="2804960"/>
    <lineage>
        <taxon>Eukaryota</taxon>
        <taxon>Fungi</taxon>
        <taxon>Dikarya</taxon>
        <taxon>Basidiomycota</taxon>
        <taxon>Agaricomycotina</taxon>
        <taxon>Agaricomycetes</taxon>
        <taxon>Agaricomycetidae</taxon>
        <taxon>Agaricales</taxon>
        <taxon>Marasmiineae</taxon>
        <taxon>Omphalotaceae</taxon>
        <taxon>Lentinula</taxon>
    </lineage>
</organism>
<reference evidence="1" key="1">
    <citation type="submission" date="2022-09" db="EMBL/GenBank/DDBJ databases">
        <title>A Global Phylogenomic Analysis of the Shiitake Genus Lentinula.</title>
        <authorList>
            <consortium name="DOE Joint Genome Institute"/>
            <person name="Sierra-Patev S."/>
            <person name="Min B."/>
            <person name="Naranjo-Ortiz M."/>
            <person name="Looney B."/>
            <person name="Konkel Z."/>
            <person name="Slot J.C."/>
            <person name="Sakamoto Y."/>
            <person name="Steenwyk J.L."/>
            <person name="Rokas A."/>
            <person name="Carro J."/>
            <person name="Camarero S."/>
            <person name="Ferreira P."/>
            <person name="Molpeceres G."/>
            <person name="Ruiz-Duenas F.J."/>
            <person name="Serrano A."/>
            <person name="Henrissat B."/>
            <person name="Drula E."/>
            <person name="Hughes K.W."/>
            <person name="Mata J.L."/>
            <person name="Ishikawa N.K."/>
            <person name="Vargas-Isla R."/>
            <person name="Ushijima S."/>
            <person name="Smith C.A."/>
            <person name="Ahrendt S."/>
            <person name="Andreopoulos W."/>
            <person name="He G."/>
            <person name="Labutti K."/>
            <person name="Lipzen A."/>
            <person name="Ng V."/>
            <person name="Riley R."/>
            <person name="Sandor L."/>
            <person name="Barry K."/>
            <person name="Martinez A.T."/>
            <person name="Xiao Y."/>
            <person name="Gibbons J.G."/>
            <person name="Terashima K."/>
            <person name="Grigoriev I.V."/>
            <person name="Hibbett D.S."/>
        </authorList>
    </citation>
    <scope>NUCLEOTIDE SEQUENCE</scope>
    <source>
        <strain evidence="1">TMI1499</strain>
    </source>
</reference>
<dbReference type="EMBL" id="MU796384">
    <property type="protein sequence ID" value="KAJ3804031.1"/>
    <property type="molecule type" value="Genomic_DNA"/>
</dbReference>
<protein>
    <submittedName>
        <fullName evidence="1">Uncharacterized protein</fullName>
    </submittedName>
</protein>
<feature type="non-terminal residue" evidence="1">
    <location>
        <position position="336"/>
    </location>
</feature>
<keyword evidence="2" id="KW-1185">Reference proteome</keyword>
<evidence type="ECO:0000313" key="1">
    <source>
        <dbReference type="EMBL" id="KAJ3804031.1"/>
    </source>
</evidence>
<gene>
    <name evidence="1" type="ORF">F5876DRAFT_70963</name>
</gene>
<name>A0ACC1THE4_9AGAR</name>
<dbReference type="Proteomes" id="UP001163835">
    <property type="component" value="Unassembled WGS sequence"/>
</dbReference>
<proteinExistence type="predicted"/>